<feature type="compositionally biased region" description="Polar residues" evidence="1">
    <location>
        <begin position="682"/>
        <end position="691"/>
    </location>
</feature>
<gene>
    <name evidence="3" type="ORF">SAPINGB_P004949</name>
</gene>
<feature type="compositionally biased region" description="Low complexity" evidence="1">
    <location>
        <begin position="134"/>
        <end position="159"/>
    </location>
</feature>
<feature type="compositionally biased region" description="Polar residues" evidence="1">
    <location>
        <begin position="703"/>
        <end position="715"/>
    </location>
</feature>
<feature type="compositionally biased region" description="Basic residues" evidence="1">
    <location>
        <begin position="1357"/>
        <end position="1369"/>
    </location>
</feature>
<keyword evidence="2" id="KW-0812">Transmembrane</keyword>
<feature type="transmembrane region" description="Helical" evidence="2">
    <location>
        <begin position="1500"/>
        <end position="1524"/>
    </location>
</feature>
<proteinExistence type="predicted"/>
<name>A0A5E8C0A6_9ASCO</name>
<feature type="compositionally biased region" description="Low complexity" evidence="1">
    <location>
        <begin position="28"/>
        <end position="66"/>
    </location>
</feature>
<keyword evidence="2" id="KW-0472">Membrane</keyword>
<dbReference type="PANTHER" id="PTHR38426:SF1">
    <property type="entry name" value="MAINTENANCE OF TELOMERE CAPPING PROTEIN 4"/>
    <property type="match status" value="1"/>
</dbReference>
<feature type="region of interest" description="Disordered" evidence="1">
    <location>
        <begin position="971"/>
        <end position="1019"/>
    </location>
</feature>
<feature type="compositionally biased region" description="Acidic residues" evidence="1">
    <location>
        <begin position="1432"/>
        <end position="1470"/>
    </location>
</feature>
<evidence type="ECO:0000313" key="4">
    <source>
        <dbReference type="Proteomes" id="UP000398389"/>
    </source>
</evidence>
<feature type="compositionally biased region" description="Low complexity" evidence="1">
    <location>
        <begin position="1102"/>
        <end position="1123"/>
    </location>
</feature>
<feature type="compositionally biased region" description="Low complexity" evidence="1">
    <location>
        <begin position="1147"/>
        <end position="1162"/>
    </location>
</feature>
<feature type="compositionally biased region" description="Gly residues" evidence="1">
    <location>
        <begin position="1378"/>
        <end position="1391"/>
    </location>
</feature>
<dbReference type="GeneID" id="43583764"/>
<feature type="region of interest" description="Disordered" evidence="1">
    <location>
        <begin position="253"/>
        <end position="273"/>
    </location>
</feature>
<dbReference type="SUPFAM" id="SSF48371">
    <property type="entry name" value="ARM repeat"/>
    <property type="match status" value="1"/>
</dbReference>
<feature type="region of interest" description="Disordered" evidence="1">
    <location>
        <begin position="1091"/>
        <end position="1123"/>
    </location>
</feature>
<organism evidence="3 4">
    <name type="scientific">Magnusiomyces paraingens</name>
    <dbReference type="NCBI Taxonomy" id="2606893"/>
    <lineage>
        <taxon>Eukaryota</taxon>
        <taxon>Fungi</taxon>
        <taxon>Dikarya</taxon>
        <taxon>Ascomycota</taxon>
        <taxon>Saccharomycotina</taxon>
        <taxon>Dipodascomycetes</taxon>
        <taxon>Dipodascales</taxon>
        <taxon>Dipodascaceae</taxon>
        <taxon>Magnusiomyces</taxon>
    </lineage>
</organism>
<evidence type="ECO:0000313" key="3">
    <source>
        <dbReference type="EMBL" id="VVT56305.1"/>
    </source>
</evidence>
<dbReference type="PANTHER" id="PTHR38426">
    <property type="entry name" value="MAINTENANCE OF TELOMERE CAPPING PROTEIN 4"/>
    <property type="match status" value="1"/>
</dbReference>
<feature type="compositionally biased region" description="Low complexity" evidence="1">
    <location>
        <begin position="692"/>
        <end position="702"/>
    </location>
</feature>
<feature type="compositionally biased region" description="Polar residues" evidence="1">
    <location>
        <begin position="17"/>
        <end position="27"/>
    </location>
</feature>
<sequence>MHIPATFRPHYSRSKKINSNSSANDSQSLAAERAATSRATTAAAATTLSSSSSSSSPTTTTTTTKTSETDFKNGSLLLSPELANKTSGKDDLHSRHPSSKLASRPVSSISTNGKPPMNPSPLRQINIHSASSPTTTTTTTTTDAEIPPSLSSPSSSSSLGTTPMAVGTQLLSTSSPPRSTKTGETTLNTTTSSSSASSTPPLPSSSSFQMASSSSPPLSPSLPSNESQLMKSKQAARFANLLLNFKLASDLTNKPPDVRHTTSAGTSAFHGRPPAVDMQLFHKPQINERALGPQHNYQSNFERVIVTTPPQGYFDPLSDLPTNDNIAQRIATEHIFLPTLGTSQSKPGSEFQIQPQPGAIGGGFGPSITTTTTTTTTPASTNNFNNNIFLTNTNQIPQDFSSLEDSVSHQPVIYVSPETLLRAQKAKAIFELKYDLIYSFQGSTVWLGQGVDIPRTDKGLPIFTQYNPLQTIRNRRYRPRFTAGANAYNNDSYPFDSAIPSEGNRSGGSSHGSISHLYHKSGSQGRKTNPDFSMATFFWNIDVYELFSDLNWRVVQYSLMRDRFGRHVFPSSEPDVPDNSIYGNGTSRIDYVGDQPKLSQMASAAEDLAFESSLTKLGDDLETRTNSLAVPPPVAPATASHHLIHHHHHYSYHPSTSSSSNHHLPLHKPVLSKIQDKLRQNFSSNSSPALSNTTTTTTTNTTPQNNEGTGLNGSKASEVHNKQERIPTIPIIPVGITNVPASASAGTEVALITASTTAASVALSTATALANPSAAVTTTPTTIPTEATAPPRPSRGTTPIIISDSVSHLRGKNVTPEVSEVAGISPLLSKKLPQQSSSPNLGQHMTAAAAAANIPKNPSKLSNNTLATEEIKRRHSMFPGNSDAIFPEQLKTPKDIHIESVRQRLQEQSALNNTISAPDSSVMPSLTQPLTPVLLVNDKKIESSTPESSLYKKDTSSSNALDSNKIPEIYISEPVNGSDEGSTSTSGSVLLRPLSNSPNNSGMMTSLAKTPTPSSSQIARKKKMTKQEQRQIMEQHKEQILQMYSSELSFLELVFLLRYISITHYMENFNKGQSTKPMGLIYGNIHGKGDDSALGTPSDDLSNVTPPGSSSTSSSTTNGGVNNLSVSSINGASSLSMRKLVPTPIGTSSSTASSTTTVTPAPSLMPSVSKSKFPGPPGAAAVAAATAAGHKPAATAVTAAAASTTGVAGVMPAATMPNISSETAHAMSLGQPLMIPAAVQEREARQLVEDIMDTASTASKDTLPRVRSALSEFESQMSTARRTRISATSTRLDNLLAHSDQTLNRLSTTLAIEVKKVTERMDNLERSLGPGGGLFGWLGILGSPYPRRFLEGSSKPGRSRLRRRNRRSNKASTNGIGTSIGVGDSGGSEGGKSGKKRGSRKSSNSSGKNGSNSSSSSSSSIMNGKTNGNFGVEEEEDYVDEEDDEEDEDEEDEDEEEEDEEDEEEEEELDLAGRSASKAFRVFSGGPRTRIATPSMTTRIGYVMLEYTLVMLMWIIWGFVAIMLRIKKVALFFWYIFRWFFFWC</sequence>
<protein>
    <submittedName>
        <fullName evidence="3">Uncharacterized protein</fullName>
    </submittedName>
</protein>
<feature type="compositionally biased region" description="Low complexity" evidence="1">
    <location>
        <begin position="1401"/>
        <end position="1420"/>
    </location>
</feature>
<dbReference type="RefSeq" id="XP_031855555.1">
    <property type="nucleotide sequence ID" value="XM_031999664.1"/>
</dbReference>
<feature type="compositionally biased region" description="Polar residues" evidence="1">
    <location>
        <begin position="169"/>
        <end position="178"/>
    </location>
</feature>
<feature type="compositionally biased region" description="Polar residues" evidence="1">
    <location>
        <begin position="121"/>
        <end position="133"/>
    </location>
</feature>
<feature type="region of interest" description="Disordered" evidence="1">
    <location>
        <begin position="1348"/>
        <end position="1472"/>
    </location>
</feature>
<feature type="region of interest" description="Disordered" evidence="1">
    <location>
        <begin position="1"/>
        <end position="231"/>
    </location>
</feature>
<evidence type="ECO:0000256" key="2">
    <source>
        <dbReference type="SAM" id="Phobius"/>
    </source>
</evidence>
<feature type="region of interest" description="Disordered" evidence="1">
    <location>
        <begin position="682"/>
        <end position="718"/>
    </location>
</feature>
<dbReference type="EMBL" id="CABVLU010000004">
    <property type="protein sequence ID" value="VVT56305.1"/>
    <property type="molecule type" value="Genomic_DNA"/>
</dbReference>
<reference evidence="3 4" key="1">
    <citation type="submission" date="2019-09" db="EMBL/GenBank/DDBJ databases">
        <authorList>
            <person name="Brejova B."/>
        </authorList>
    </citation>
    <scope>NUCLEOTIDE SEQUENCE [LARGE SCALE GENOMIC DNA]</scope>
</reference>
<keyword evidence="4" id="KW-1185">Reference proteome</keyword>
<feature type="region of interest" description="Disordered" evidence="1">
    <location>
        <begin position="777"/>
        <end position="799"/>
    </location>
</feature>
<keyword evidence="2" id="KW-1133">Transmembrane helix</keyword>
<feature type="compositionally biased region" description="Polar residues" evidence="1">
    <location>
        <begin position="994"/>
        <end position="1018"/>
    </location>
</feature>
<dbReference type="InterPro" id="IPR038769">
    <property type="entry name" value="MTC4"/>
</dbReference>
<evidence type="ECO:0000256" key="1">
    <source>
        <dbReference type="SAM" id="MobiDB-lite"/>
    </source>
</evidence>
<feature type="compositionally biased region" description="Low complexity" evidence="1">
    <location>
        <begin position="777"/>
        <end position="789"/>
    </location>
</feature>
<dbReference type="Proteomes" id="UP000398389">
    <property type="component" value="Unassembled WGS sequence"/>
</dbReference>
<feature type="region of interest" description="Disordered" evidence="1">
    <location>
        <begin position="1143"/>
        <end position="1170"/>
    </location>
</feature>
<accession>A0A5E8C0A6</accession>
<feature type="compositionally biased region" description="Low complexity" evidence="1">
    <location>
        <begin position="179"/>
        <end position="227"/>
    </location>
</feature>
<dbReference type="InterPro" id="IPR016024">
    <property type="entry name" value="ARM-type_fold"/>
</dbReference>
<feature type="region of interest" description="Disordered" evidence="1">
    <location>
        <begin position="496"/>
        <end position="526"/>
    </location>
</feature>